<evidence type="ECO:0000313" key="15">
    <source>
        <dbReference type="EMBL" id="MED4126537.1"/>
    </source>
</evidence>
<comment type="caution">
    <text evidence="15">The sequence shown here is derived from an EMBL/GenBank/DDBJ whole genome shotgun (WGS) entry which is preliminary data.</text>
</comment>
<keyword evidence="6" id="KW-0799">Topoisomerase</keyword>
<dbReference type="InterPro" id="IPR000380">
    <property type="entry name" value="Topo_IA"/>
</dbReference>
<feature type="domain" description="Topo IA-type catalytic" evidence="14">
    <location>
        <begin position="159"/>
        <end position="599"/>
    </location>
</feature>
<dbReference type="InterPro" id="IPR034144">
    <property type="entry name" value="TOPRIM_TopoIII"/>
</dbReference>
<keyword evidence="8" id="KW-0413">Isomerase</keyword>
<dbReference type="PANTHER" id="PTHR11390:SF21">
    <property type="entry name" value="DNA TOPOISOMERASE 3-ALPHA"/>
    <property type="match status" value="1"/>
</dbReference>
<dbReference type="InterPro" id="IPR023405">
    <property type="entry name" value="Topo_IA_core_domain"/>
</dbReference>
<comment type="catalytic activity">
    <reaction evidence="1">
        <text>ATP-independent breakage of single-stranded DNA, followed by passage and rejoining.</text>
        <dbReference type="EC" id="5.6.2.1"/>
    </reaction>
</comment>
<evidence type="ECO:0000256" key="11">
    <source>
        <dbReference type="ARBA" id="ARBA00032235"/>
    </source>
</evidence>
<dbReference type="EMBL" id="JAROAS010000001">
    <property type="protein sequence ID" value="MED4126537.1"/>
    <property type="molecule type" value="Genomic_DNA"/>
</dbReference>
<dbReference type="InterPro" id="IPR005738">
    <property type="entry name" value="TopoIII"/>
</dbReference>
<dbReference type="NCBIfam" id="TIGR01056">
    <property type="entry name" value="topB"/>
    <property type="match status" value="1"/>
</dbReference>
<dbReference type="SMART" id="SM00436">
    <property type="entry name" value="TOP1Bc"/>
    <property type="match status" value="1"/>
</dbReference>
<dbReference type="Gene3D" id="3.40.50.140">
    <property type="match status" value="1"/>
</dbReference>
<accession>A0ABU6NEB8</accession>
<gene>
    <name evidence="15" type="ORF">P5F74_00090</name>
</gene>
<dbReference type="Gene3D" id="1.10.290.10">
    <property type="entry name" value="Topoisomerase I, domain 4"/>
    <property type="match status" value="1"/>
</dbReference>
<dbReference type="InterPro" id="IPR023406">
    <property type="entry name" value="Topo_IA_AS"/>
</dbReference>
<reference evidence="15 16" key="1">
    <citation type="submission" date="2023-03" db="EMBL/GenBank/DDBJ databases">
        <title>Bacillus Genome Sequencing.</title>
        <authorList>
            <person name="Dunlap C."/>
        </authorList>
    </citation>
    <scope>NUCLEOTIDE SEQUENCE [LARGE SCALE GENOMIC DNA]</scope>
    <source>
        <strain evidence="15 16">B-4107</strain>
    </source>
</reference>
<dbReference type="PROSITE" id="PS00396">
    <property type="entry name" value="TOPO_IA_1"/>
    <property type="match status" value="1"/>
</dbReference>
<evidence type="ECO:0000256" key="3">
    <source>
        <dbReference type="ARBA" id="ARBA00012891"/>
    </source>
</evidence>
<evidence type="ECO:0000256" key="2">
    <source>
        <dbReference type="ARBA" id="ARBA00009446"/>
    </source>
</evidence>
<dbReference type="InterPro" id="IPR013497">
    <property type="entry name" value="Topo_IA_cen"/>
</dbReference>
<dbReference type="Pfam" id="PF01131">
    <property type="entry name" value="Topoisom_bac"/>
    <property type="match status" value="1"/>
</dbReference>
<dbReference type="Pfam" id="PF13342">
    <property type="entry name" value="Toprim_Crpt"/>
    <property type="match status" value="1"/>
</dbReference>
<evidence type="ECO:0000256" key="7">
    <source>
        <dbReference type="ARBA" id="ARBA00023125"/>
    </source>
</evidence>
<dbReference type="PANTHER" id="PTHR11390">
    <property type="entry name" value="PROKARYOTIC DNA TOPOISOMERASE"/>
    <property type="match status" value="1"/>
</dbReference>
<evidence type="ECO:0000256" key="1">
    <source>
        <dbReference type="ARBA" id="ARBA00000213"/>
    </source>
</evidence>
<dbReference type="PROSITE" id="PS52039">
    <property type="entry name" value="TOPO_IA_2"/>
    <property type="match status" value="1"/>
</dbReference>
<evidence type="ECO:0000256" key="10">
    <source>
        <dbReference type="ARBA" id="ARBA00031985"/>
    </source>
</evidence>
<dbReference type="Proteomes" id="UP001341820">
    <property type="component" value="Unassembled WGS sequence"/>
</dbReference>
<dbReference type="SUPFAM" id="SSF56712">
    <property type="entry name" value="Prokaryotic type I DNA topoisomerase"/>
    <property type="match status" value="1"/>
</dbReference>
<keyword evidence="4" id="KW-0479">Metal-binding</keyword>
<dbReference type="PROSITE" id="PS50880">
    <property type="entry name" value="TOPRIM"/>
    <property type="match status" value="1"/>
</dbReference>
<dbReference type="Gene3D" id="2.70.20.10">
    <property type="entry name" value="Topoisomerase I, domain 3"/>
    <property type="match status" value="1"/>
</dbReference>
<dbReference type="SMART" id="SM00493">
    <property type="entry name" value="TOPRIM"/>
    <property type="match status" value="1"/>
</dbReference>
<sequence length="731" mass="82793">MTTVILAEKPDQARSYASIFKQTTKQKGYITIQDPRFFKGEAIMTWGIGHLVELCLPGHYKKEWKRWNLTNLPILPEQVEFQVPRSKQEQFNIVKNWLKKATTIIIATDPDREGENIARSIIKQAGVRDHIPIKRLWINSQENDVVREGFLQLQPGEKFMPMYEEAKARQVADWLVGMNASPLYSLLLRTKGVQDTFSVGRVQTPTLYLIYLRQKEIEAFVSEPFFELKANVDASRGSFQATYKQRLKTKEDVTALLDQHGIKGKTPGVISELTKKNKEISSPLLHSLATLQATANRKWKYSPSNVLKTMQKLYEKKWLTYPRTESNHITQAEFSYLRKNLTGYQQLLERSFEPAYLFPRKRYVNDAKVQEHYAIIPTKKIPTASQVEKLRQDERNLYLEVVKTTLAMFAPPYKVEETKVTVDVQGLLFHTTGKIEQALGWKELFQHGASTKKKEGEQVLPPLEKGEPIQAMVKAKEGKTQPPPFYTEGQLIPLMKTAGKFVEDEEEQAILNEVTGIGTGATRANIIETLKSREYITIKKNNVYVTTKGKILCEAVEGNLLSKAEMTAQWELFLRKIGQGEKDSKTFIANIHTYIRRLLTDAPAHVKTMELDTSKIETSESEGIGPCPSCGAAVVQRGPVFACSKSKENNCKFVIVKKLAKKTLTDAMVKRLLTKGETAVLKGFKSKAGKSFSAALVLKEGKVEFDFTKKPTYRKKGRTNMHSSQAKGGTS</sequence>
<evidence type="ECO:0000313" key="16">
    <source>
        <dbReference type="Proteomes" id="UP001341820"/>
    </source>
</evidence>
<dbReference type="PRINTS" id="PR00417">
    <property type="entry name" value="PRTPISMRASEI"/>
</dbReference>
<dbReference type="CDD" id="cd03362">
    <property type="entry name" value="TOPRIM_TopoIA_TopoIII"/>
    <property type="match status" value="1"/>
</dbReference>
<name>A0ABU6NEB8_9BACI</name>
<evidence type="ECO:0000256" key="4">
    <source>
        <dbReference type="ARBA" id="ARBA00022723"/>
    </source>
</evidence>
<feature type="domain" description="Toprim" evidence="13">
    <location>
        <begin position="2"/>
        <end position="142"/>
    </location>
</feature>
<dbReference type="EC" id="5.6.2.1" evidence="3"/>
<dbReference type="InterPro" id="IPR013824">
    <property type="entry name" value="Topo_IA_cen_sub1"/>
</dbReference>
<dbReference type="SMART" id="SM00437">
    <property type="entry name" value="TOP1Ac"/>
    <property type="match status" value="1"/>
</dbReference>
<dbReference type="NCBIfam" id="NF005829">
    <property type="entry name" value="PRK07726.1"/>
    <property type="match status" value="1"/>
</dbReference>
<dbReference type="InterPro" id="IPR025589">
    <property type="entry name" value="Toprim_C_rpt"/>
</dbReference>
<organism evidence="15 16">
    <name type="scientific">Shouchella miscanthi</name>
    <dbReference type="NCBI Taxonomy" id="2598861"/>
    <lineage>
        <taxon>Bacteria</taxon>
        <taxon>Bacillati</taxon>
        <taxon>Bacillota</taxon>
        <taxon>Bacilli</taxon>
        <taxon>Bacillales</taxon>
        <taxon>Bacillaceae</taxon>
        <taxon>Shouchella</taxon>
    </lineage>
</organism>
<dbReference type="InterPro" id="IPR006171">
    <property type="entry name" value="TOPRIM_dom"/>
</dbReference>
<keyword evidence="5" id="KW-0460">Magnesium</keyword>
<evidence type="ECO:0000256" key="12">
    <source>
        <dbReference type="ARBA" id="ARBA00032877"/>
    </source>
</evidence>
<protein>
    <recommendedName>
        <fullName evidence="3">DNA topoisomerase</fullName>
        <ecNumber evidence="3">5.6.2.1</ecNumber>
    </recommendedName>
    <alternativeName>
        <fullName evidence="12">Omega-protein</fullName>
    </alternativeName>
    <alternativeName>
        <fullName evidence="11">Relaxing enzyme</fullName>
    </alternativeName>
    <alternativeName>
        <fullName evidence="9">Swivelase</fullName>
    </alternativeName>
    <alternativeName>
        <fullName evidence="10">Untwisting enzyme</fullName>
    </alternativeName>
</protein>
<dbReference type="Gene3D" id="1.10.460.10">
    <property type="entry name" value="Topoisomerase I, domain 2"/>
    <property type="match status" value="1"/>
</dbReference>
<evidence type="ECO:0000259" key="14">
    <source>
        <dbReference type="PROSITE" id="PS52039"/>
    </source>
</evidence>
<dbReference type="InterPro" id="IPR013825">
    <property type="entry name" value="Topo_IA_cen_sub2"/>
</dbReference>
<dbReference type="InterPro" id="IPR013826">
    <property type="entry name" value="Topo_IA_cen_sub3"/>
</dbReference>
<proteinExistence type="inferred from homology"/>
<evidence type="ECO:0000256" key="6">
    <source>
        <dbReference type="ARBA" id="ARBA00023029"/>
    </source>
</evidence>
<dbReference type="CDD" id="cd00186">
    <property type="entry name" value="TOP1Ac"/>
    <property type="match status" value="1"/>
</dbReference>
<evidence type="ECO:0000256" key="9">
    <source>
        <dbReference type="ARBA" id="ARBA00030003"/>
    </source>
</evidence>
<evidence type="ECO:0000259" key="13">
    <source>
        <dbReference type="PROSITE" id="PS50880"/>
    </source>
</evidence>
<comment type="similarity">
    <text evidence="2">Belongs to the type IA topoisomerase family.</text>
</comment>
<dbReference type="Pfam" id="PF01751">
    <property type="entry name" value="Toprim"/>
    <property type="match status" value="1"/>
</dbReference>
<dbReference type="InterPro" id="IPR003602">
    <property type="entry name" value="Topo_IA_DNA-bd_dom"/>
</dbReference>
<evidence type="ECO:0000256" key="8">
    <source>
        <dbReference type="ARBA" id="ARBA00023235"/>
    </source>
</evidence>
<keyword evidence="7" id="KW-0238">DNA-binding</keyword>
<keyword evidence="16" id="KW-1185">Reference proteome</keyword>
<evidence type="ECO:0000256" key="5">
    <source>
        <dbReference type="ARBA" id="ARBA00022842"/>
    </source>
</evidence>
<dbReference type="RefSeq" id="WP_328235752.1">
    <property type="nucleotide sequence ID" value="NZ_JAROAS010000001.1"/>
</dbReference>
<dbReference type="InterPro" id="IPR003601">
    <property type="entry name" value="Topo_IA_2"/>
</dbReference>